<dbReference type="AlphaFoldDB" id="A0A0E0ARE9"/>
<feature type="compositionally biased region" description="Polar residues" evidence="1">
    <location>
        <begin position="109"/>
        <end position="124"/>
    </location>
</feature>
<dbReference type="Proteomes" id="UP000026961">
    <property type="component" value="Chromosome 8"/>
</dbReference>
<evidence type="ECO:0000256" key="1">
    <source>
        <dbReference type="SAM" id="MobiDB-lite"/>
    </source>
</evidence>
<evidence type="ECO:0000313" key="2">
    <source>
        <dbReference type="EnsemblPlants" id="OGLUM08G04620.1"/>
    </source>
</evidence>
<dbReference type="HOGENOM" id="CLU_1680765_0_0_1"/>
<accession>A0A0E0ARE9</accession>
<sequence length="164" mass="16795">MAARPALARLDVSTVAAGAGKQQLVHARRRRRPAHAHRLPVPGAGSAIRLACSSPFLGGSNGSRSLKHNAAAGEKSAADHAAGALEDELIQKENSGGDAAAGASPPSSCDNHSAPQQIEVTADTNDGDKEKTNGPARDVHIKAKLLGYNLEPGSGPHYNHLGPV</sequence>
<organism evidence="2">
    <name type="scientific">Oryza glumipatula</name>
    <dbReference type="NCBI Taxonomy" id="40148"/>
    <lineage>
        <taxon>Eukaryota</taxon>
        <taxon>Viridiplantae</taxon>
        <taxon>Streptophyta</taxon>
        <taxon>Embryophyta</taxon>
        <taxon>Tracheophyta</taxon>
        <taxon>Spermatophyta</taxon>
        <taxon>Magnoliopsida</taxon>
        <taxon>Liliopsida</taxon>
        <taxon>Poales</taxon>
        <taxon>Poaceae</taxon>
        <taxon>BOP clade</taxon>
        <taxon>Oryzoideae</taxon>
        <taxon>Oryzeae</taxon>
        <taxon>Oryzinae</taxon>
        <taxon>Oryza</taxon>
    </lineage>
</organism>
<keyword evidence="3" id="KW-1185">Reference proteome</keyword>
<feature type="region of interest" description="Disordered" evidence="1">
    <location>
        <begin position="18"/>
        <end position="42"/>
    </location>
</feature>
<protein>
    <submittedName>
        <fullName evidence="2">Uncharacterized protein</fullName>
    </submittedName>
</protein>
<feature type="compositionally biased region" description="Basic residues" evidence="1">
    <location>
        <begin position="26"/>
        <end position="38"/>
    </location>
</feature>
<reference evidence="2" key="2">
    <citation type="submission" date="2018-05" db="EMBL/GenBank/DDBJ databases">
        <title>OgluRS3 (Oryza glumaepatula Reference Sequence Version 3).</title>
        <authorList>
            <person name="Zhang J."/>
            <person name="Kudrna D."/>
            <person name="Lee S."/>
            <person name="Talag J."/>
            <person name="Welchert J."/>
            <person name="Wing R.A."/>
        </authorList>
    </citation>
    <scope>NUCLEOTIDE SEQUENCE [LARGE SCALE GENOMIC DNA]</scope>
</reference>
<name>A0A0E0ARE9_9ORYZ</name>
<dbReference type="Gramene" id="OGLUM08G04620.1">
    <property type="protein sequence ID" value="OGLUM08G04620.1"/>
    <property type="gene ID" value="OGLUM08G04620"/>
</dbReference>
<feature type="compositionally biased region" description="Basic and acidic residues" evidence="1">
    <location>
        <begin position="126"/>
        <end position="137"/>
    </location>
</feature>
<reference evidence="2" key="1">
    <citation type="submission" date="2015-04" db="UniProtKB">
        <authorList>
            <consortium name="EnsemblPlants"/>
        </authorList>
    </citation>
    <scope>IDENTIFICATION</scope>
</reference>
<dbReference type="EnsemblPlants" id="OGLUM08G04620.1">
    <property type="protein sequence ID" value="OGLUM08G04620.1"/>
    <property type="gene ID" value="OGLUM08G04620"/>
</dbReference>
<feature type="compositionally biased region" description="Low complexity" evidence="1">
    <location>
        <begin position="96"/>
        <end position="108"/>
    </location>
</feature>
<evidence type="ECO:0000313" key="3">
    <source>
        <dbReference type="Proteomes" id="UP000026961"/>
    </source>
</evidence>
<feature type="region of interest" description="Disordered" evidence="1">
    <location>
        <begin position="59"/>
        <end position="137"/>
    </location>
</feature>
<proteinExistence type="predicted"/>